<feature type="domain" description="Bro-N" evidence="2">
    <location>
        <begin position="11"/>
        <end position="110"/>
    </location>
</feature>
<feature type="region of interest" description="Disordered" evidence="1">
    <location>
        <begin position="237"/>
        <end position="275"/>
    </location>
</feature>
<name>A0AAC9I185_9FLAO</name>
<dbReference type="EMBL" id="CP017479">
    <property type="protein sequence ID" value="AOW08454.1"/>
    <property type="molecule type" value="Genomic_DNA"/>
</dbReference>
<proteinExistence type="predicted"/>
<evidence type="ECO:0000313" key="4">
    <source>
        <dbReference type="Proteomes" id="UP000175968"/>
    </source>
</evidence>
<dbReference type="SMART" id="SM01040">
    <property type="entry name" value="Bro-N"/>
    <property type="match status" value="1"/>
</dbReference>
<sequence length="275" mass="31853">MENIKLFESQKIRSSWNNEEEKWYFSIVDIIEILTDSPRPRKYWSALKTKLKNEGSELSHNLGQLKMKSDDGKFYVTDVADTEQLFRLIQSIPSPKAEPFKQWLAKTGYERIEESQDPEKSIDRAMENYLKLGYSTSWINQRLKSIEVRKELTDEWENRGVKKGQEFASLTDIITQAWSGNTVKQYKNLKGLKNENLRDNMTNLELILNMLAEATTTEISKENNPVTFAENKNIAKKGGEIAGNTRKQIEEQTGKKIVSPQNAKVLKEKNDRLKE</sequence>
<organism evidence="3 4">
    <name type="scientific">Flavobacterium gilvum</name>
    <dbReference type="NCBI Taxonomy" id="1492737"/>
    <lineage>
        <taxon>Bacteria</taxon>
        <taxon>Pseudomonadati</taxon>
        <taxon>Bacteroidota</taxon>
        <taxon>Flavobacteriia</taxon>
        <taxon>Flavobacteriales</taxon>
        <taxon>Flavobacteriaceae</taxon>
        <taxon>Flavobacterium</taxon>
    </lineage>
</organism>
<accession>A0AAC9I185</accession>
<keyword evidence="4" id="KW-1185">Reference proteome</keyword>
<dbReference type="RefSeq" id="WP_035639134.1">
    <property type="nucleotide sequence ID" value="NZ_CP017479.1"/>
</dbReference>
<dbReference type="KEGG" id="fgl:EM308_02460"/>
<feature type="compositionally biased region" description="Basic and acidic residues" evidence="1">
    <location>
        <begin position="265"/>
        <end position="275"/>
    </location>
</feature>
<dbReference type="Proteomes" id="UP000175968">
    <property type="component" value="Chromosome"/>
</dbReference>
<dbReference type="Pfam" id="PF02498">
    <property type="entry name" value="Bro-N"/>
    <property type="match status" value="1"/>
</dbReference>
<evidence type="ECO:0000259" key="2">
    <source>
        <dbReference type="SMART" id="SM01040"/>
    </source>
</evidence>
<evidence type="ECO:0000256" key="1">
    <source>
        <dbReference type="SAM" id="MobiDB-lite"/>
    </source>
</evidence>
<gene>
    <name evidence="3" type="ORF">EM308_02460</name>
</gene>
<dbReference type="AlphaFoldDB" id="A0AAC9I185"/>
<reference evidence="3 4" key="1">
    <citation type="submission" date="2016-10" db="EMBL/GenBank/DDBJ databases">
        <title>Flavobacterium gilvum sp. nov., isolated from stream water.</title>
        <authorList>
            <person name="Shin S.-K."/>
            <person name="Cho Y.-J."/>
            <person name="Yi H."/>
        </authorList>
    </citation>
    <scope>NUCLEOTIDE SEQUENCE [LARGE SCALE GENOMIC DNA]</scope>
    <source>
        <strain evidence="3 4">EM1308</strain>
    </source>
</reference>
<protein>
    <submittedName>
        <fullName evidence="3">Antirepressor</fullName>
    </submittedName>
</protein>
<dbReference type="InterPro" id="IPR003497">
    <property type="entry name" value="BRO_N_domain"/>
</dbReference>
<evidence type="ECO:0000313" key="3">
    <source>
        <dbReference type="EMBL" id="AOW08454.1"/>
    </source>
</evidence>